<sequence>MRHAWNKSIASKKVPTSATPPAVSPVVCMAEPCATTSTSVRSQPRLPPLESAGASSSTERIDNVPGPSSHTKHVDTVFYTDEACAEREERAKSVKSSLVDISATSRKFDLLDVSMASDDNDHGMEFIVGGMEVLRKFFLCDYMYPVRDSQSPVREM</sequence>
<dbReference type="Proteomes" id="UP000821845">
    <property type="component" value="Chromosome 1"/>
</dbReference>
<evidence type="ECO:0000313" key="1">
    <source>
        <dbReference type="EMBL" id="KAH6947394.1"/>
    </source>
</evidence>
<organism evidence="1 2">
    <name type="scientific">Hyalomma asiaticum</name>
    <name type="common">Tick</name>
    <dbReference type="NCBI Taxonomy" id="266040"/>
    <lineage>
        <taxon>Eukaryota</taxon>
        <taxon>Metazoa</taxon>
        <taxon>Ecdysozoa</taxon>
        <taxon>Arthropoda</taxon>
        <taxon>Chelicerata</taxon>
        <taxon>Arachnida</taxon>
        <taxon>Acari</taxon>
        <taxon>Parasitiformes</taxon>
        <taxon>Ixodida</taxon>
        <taxon>Ixodoidea</taxon>
        <taxon>Ixodidae</taxon>
        <taxon>Hyalomminae</taxon>
        <taxon>Hyalomma</taxon>
    </lineage>
</organism>
<reference evidence="1" key="1">
    <citation type="submission" date="2020-05" db="EMBL/GenBank/DDBJ databases">
        <title>Large-scale comparative analyses of tick genomes elucidate their genetic diversity and vector capacities.</title>
        <authorList>
            <person name="Jia N."/>
            <person name="Wang J."/>
            <person name="Shi W."/>
            <person name="Du L."/>
            <person name="Sun Y."/>
            <person name="Zhan W."/>
            <person name="Jiang J."/>
            <person name="Wang Q."/>
            <person name="Zhang B."/>
            <person name="Ji P."/>
            <person name="Sakyi L.B."/>
            <person name="Cui X."/>
            <person name="Yuan T."/>
            <person name="Jiang B."/>
            <person name="Yang W."/>
            <person name="Lam T.T.-Y."/>
            <person name="Chang Q."/>
            <person name="Ding S."/>
            <person name="Wang X."/>
            <person name="Zhu J."/>
            <person name="Ruan X."/>
            <person name="Zhao L."/>
            <person name="Wei J."/>
            <person name="Que T."/>
            <person name="Du C."/>
            <person name="Cheng J."/>
            <person name="Dai P."/>
            <person name="Han X."/>
            <person name="Huang E."/>
            <person name="Gao Y."/>
            <person name="Liu J."/>
            <person name="Shao H."/>
            <person name="Ye R."/>
            <person name="Li L."/>
            <person name="Wei W."/>
            <person name="Wang X."/>
            <person name="Wang C."/>
            <person name="Yang T."/>
            <person name="Huo Q."/>
            <person name="Li W."/>
            <person name="Guo W."/>
            <person name="Chen H."/>
            <person name="Zhou L."/>
            <person name="Ni X."/>
            <person name="Tian J."/>
            <person name="Zhou Y."/>
            <person name="Sheng Y."/>
            <person name="Liu T."/>
            <person name="Pan Y."/>
            <person name="Xia L."/>
            <person name="Li J."/>
            <person name="Zhao F."/>
            <person name="Cao W."/>
        </authorList>
    </citation>
    <scope>NUCLEOTIDE SEQUENCE</scope>
    <source>
        <strain evidence="1">Hyas-2018</strain>
    </source>
</reference>
<protein>
    <submittedName>
        <fullName evidence="1">Uncharacterized protein</fullName>
    </submittedName>
</protein>
<keyword evidence="2" id="KW-1185">Reference proteome</keyword>
<proteinExistence type="predicted"/>
<gene>
    <name evidence="1" type="ORF">HPB50_018549</name>
</gene>
<name>A0ACB7TRA2_HYAAI</name>
<accession>A0ACB7TRA2</accession>
<evidence type="ECO:0000313" key="2">
    <source>
        <dbReference type="Proteomes" id="UP000821845"/>
    </source>
</evidence>
<dbReference type="EMBL" id="CM023481">
    <property type="protein sequence ID" value="KAH6947394.1"/>
    <property type="molecule type" value="Genomic_DNA"/>
</dbReference>
<comment type="caution">
    <text evidence="1">The sequence shown here is derived from an EMBL/GenBank/DDBJ whole genome shotgun (WGS) entry which is preliminary data.</text>
</comment>